<reference evidence="3" key="1">
    <citation type="journal article" date="2013" name="Science">
        <title>The Amborella genome and the evolution of flowering plants.</title>
        <authorList>
            <consortium name="Amborella Genome Project"/>
        </authorList>
    </citation>
    <scope>NUCLEOTIDE SEQUENCE [LARGE SCALE GENOMIC DNA]</scope>
</reference>
<keyword evidence="3" id="KW-1185">Reference proteome</keyword>
<dbReference type="EMBL" id="KI392495">
    <property type="protein sequence ID" value="ERN15766.1"/>
    <property type="molecule type" value="Genomic_DNA"/>
</dbReference>
<sequence>MGFSFQCSQKPSLSSLSSLPRKPEALFSACCSPFQLVEEALSPASCSPFQLAKEALSPASCSSFQCATKARRSPKTCRIDIFSYSSSSSLRKMP</sequence>
<name>U5CRC5_AMBTC</name>
<proteinExistence type="predicted"/>
<feature type="region of interest" description="Disordered" evidence="1">
    <location>
        <begin position="1"/>
        <end position="20"/>
    </location>
</feature>
<organism evidence="2 3">
    <name type="scientific">Amborella trichopoda</name>
    <dbReference type="NCBI Taxonomy" id="13333"/>
    <lineage>
        <taxon>Eukaryota</taxon>
        <taxon>Viridiplantae</taxon>
        <taxon>Streptophyta</taxon>
        <taxon>Embryophyta</taxon>
        <taxon>Tracheophyta</taxon>
        <taxon>Spermatophyta</taxon>
        <taxon>Magnoliopsida</taxon>
        <taxon>Amborellales</taxon>
        <taxon>Amborellaceae</taxon>
        <taxon>Amborella</taxon>
    </lineage>
</organism>
<dbReference type="AlphaFoldDB" id="U5CRC5"/>
<dbReference type="Proteomes" id="UP000017836">
    <property type="component" value="Unassembled WGS sequence"/>
</dbReference>
<gene>
    <name evidence="2" type="ORF">AMTR_s00039p00095670</name>
</gene>
<accession>U5CRC5</accession>
<protein>
    <submittedName>
        <fullName evidence="2">Uncharacterized protein</fullName>
    </submittedName>
</protein>
<evidence type="ECO:0000313" key="2">
    <source>
        <dbReference type="EMBL" id="ERN15766.1"/>
    </source>
</evidence>
<evidence type="ECO:0000313" key="3">
    <source>
        <dbReference type="Proteomes" id="UP000017836"/>
    </source>
</evidence>
<feature type="compositionally biased region" description="Polar residues" evidence="1">
    <location>
        <begin position="1"/>
        <end position="11"/>
    </location>
</feature>
<dbReference type="Gramene" id="ERN15766">
    <property type="protein sequence ID" value="ERN15766"/>
    <property type="gene ID" value="AMTR_s00039p00095670"/>
</dbReference>
<evidence type="ECO:0000256" key="1">
    <source>
        <dbReference type="SAM" id="MobiDB-lite"/>
    </source>
</evidence>
<dbReference type="HOGENOM" id="CLU_2389138_0_0_1"/>